<evidence type="ECO:0000313" key="1">
    <source>
        <dbReference type="EMBL" id="MBB5630266.1"/>
    </source>
</evidence>
<name>A0A7W8ZAB5_9ACTN</name>
<gene>
    <name evidence="1" type="ORF">BJ981_006030</name>
</gene>
<protein>
    <recommendedName>
        <fullName evidence="3">Phosphoribosylformylglycinamidine synthase</fullName>
    </recommendedName>
</protein>
<dbReference type="RefSeq" id="WP_184616759.1">
    <property type="nucleotide sequence ID" value="NZ_BOOS01000021.1"/>
</dbReference>
<evidence type="ECO:0008006" key="3">
    <source>
        <dbReference type="Google" id="ProtNLM"/>
    </source>
</evidence>
<dbReference type="EMBL" id="JACHBR010000002">
    <property type="protein sequence ID" value="MBB5630266.1"/>
    <property type="molecule type" value="Genomic_DNA"/>
</dbReference>
<proteinExistence type="predicted"/>
<evidence type="ECO:0000313" key="2">
    <source>
        <dbReference type="Proteomes" id="UP000588112"/>
    </source>
</evidence>
<dbReference type="Proteomes" id="UP000588112">
    <property type="component" value="Unassembled WGS sequence"/>
</dbReference>
<reference evidence="1 2" key="1">
    <citation type="submission" date="2020-08" db="EMBL/GenBank/DDBJ databases">
        <title>Sequencing the genomes of 1000 actinobacteria strains.</title>
        <authorList>
            <person name="Klenk H.-P."/>
        </authorList>
    </citation>
    <scope>NUCLEOTIDE SEQUENCE [LARGE SCALE GENOMIC DNA]</scope>
    <source>
        <strain evidence="1 2">DSM 45790</strain>
    </source>
</reference>
<accession>A0A7W8ZAB5</accession>
<comment type="caution">
    <text evidence="1">The sequence shown here is derived from an EMBL/GenBank/DDBJ whole genome shotgun (WGS) entry which is preliminary data.</text>
</comment>
<sequence>MLVELTLRRVAGEPSPNSPVDGIRILALLPPRWRKDLRHVTDEIAIRVQTDDHVTATQIRDQVTEILTNPEVSDWAVLACEPVTV</sequence>
<dbReference type="AlphaFoldDB" id="A0A7W8ZAB5"/>
<keyword evidence="2" id="KW-1185">Reference proteome</keyword>
<organism evidence="1 2">
    <name type="scientific">Sphaerisporangium krabiense</name>
    <dbReference type="NCBI Taxonomy" id="763782"/>
    <lineage>
        <taxon>Bacteria</taxon>
        <taxon>Bacillati</taxon>
        <taxon>Actinomycetota</taxon>
        <taxon>Actinomycetes</taxon>
        <taxon>Streptosporangiales</taxon>
        <taxon>Streptosporangiaceae</taxon>
        <taxon>Sphaerisporangium</taxon>
    </lineage>
</organism>